<evidence type="ECO:0000313" key="11">
    <source>
        <dbReference type="Proteomes" id="UP000652013"/>
    </source>
</evidence>
<dbReference type="AlphaFoldDB" id="A0A8J4DLW3"/>
<evidence type="ECO:0000256" key="1">
    <source>
        <dbReference type="ARBA" id="ARBA00006219"/>
    </source>
</evidence>
<evidence type="ECO:0000259" key="9">
    <source>
        <dbReference type="Pfam" id="PF01636"/>
    </source>
</evidence>
<feature type="binding site" evidence="8">
    <location>
        <position position="167"/>
    </location>
    <ligand>
        <name>Mg(2+)</name>
        <dbReference type="ChEBI" id="CHEBI:18420"/>
    </ligand>
</feature>
<proteinExistence type="inferred from homology"/>
<accession>A0A8J4DLW3</accession>
<dbReference type="GO" id="GO:0046872">
    <property type="term" value="F:metal ion binding"/>
    <property type="evidence" value="ECO:0007669"/>
    <property type="project" value="UniProtKB-KW"/>
</dbReference>
<feature type="binding site" evidence="8">
    <location>
        <position position="182"/>
    </location>
    <ligand>
        <name>Mg(2+)</name>
        <dbReference type="ChEBI" id="CHEBI:18420"/>
    </ligand>
</feature>
<keyword evidence="5" id="KW-0067">ATP-binding</keyword>
<dbReference type="InterPro" id="IPR002575">
    <property type="entry name" value="Aminoglycoside_PTrfase"/>
</dbReference>
<evidence type="ECO:0000256" key="6">
    <source>
        <dbReference type="ARBA" id="ARBA00023251"/>
    </source>
</evidence>
<gene>
    <name evidence="10" type="ORF">Sya03_48720</name>
</gene>
<dbReference type="SUPFAM" id="SSF56112">
    <property type="entry name" value="Protein kinase-like (PK-like)"/>
    <property type="match status" value="1"/>
</dbReference>
<evidence type="ECO:0000256" key="8">
    <source>
        <dbReference type="PIRSR" id="PIRSR000706-2"/>
    </source>
</evidence>
<keyword evidence="2" id="KW-0808">Transferase</keyword>
<keyword evidence="3" id="KW-0547">Nucleotide-binding</keyword>
<dbReference type="Gene3D" id="3.30.200.20">
    <property type="entry name" value="Phosphorylase Kinase, domain 1"/>
    <property type="match status" value="1"/>
</dbReference>
<keyword evidence="8" id="KW-0479">Metal-binding</keyword>
<evidence type="ECO:0000256" key="5">
    <source>
        <dbReference type="ARBA" id="ARBA00022840"/>
    </source>
</evidence>
<dbReference type="Pfam" id="PF01636">
    <property type="entry name" value="APH"/>
    <property type="match status" value="1"/>
</dbReference>
<dbReference type="PANTHER" id="PTHR21310">
    <property type="entry name" value="AMINOGLYCOSIDE PHOSPHOTRANSFERASE-RELATED-RELATED"/>
    <property type="match status" value="1"/>
</dbReference>
<dbReference type="EMBL" id="BOOY01000034">
    <property type="protein sequence ID" value="GIJ05520.1"/>
    <property type="molecule type" value="Genomic_DNA"/>
</dbReference>
<evidence type="ECO:0000256" key="4">
    <source>
        <dbReference type="ARBA" id="ARBA00022777"/>
    </source>
</evidence>
<dbReference type="GO" id="GO:0016773">
    <property type="term" value="F:phosphotransferase activity, alcohol group as acceptor"/>
    <property type="evidence" value="ECO:0007669"/>
    <property type="project" value="InterPro"/>
</dbReference>
<evidence type="ECO:0000256" key="2">
    <source>
        <dbReference type="ARBA" id="ARBA00022679"/>
    </source>
</evidence>
<keyword evidence="11" id="KW-1185">Reference proteome</keyword>
<dbReference type="InterPro" id="IPR011009">
    <property type="entry name" value="Kinase-like_dom_sf"/>
</dbReference>
<evidence type="ECO:0000256" key="3">
    <source>
        <dbReference type="ARBA" id="ARBA00022741"/>
    </source>
</evidence>
<dbReference type="Gene3D" id="3.90.1200.10">
    <property type="match status" value="2"/>
</dbReference>
<dbReference type="InterPro" id="IPR051678">
    <property type="entry name" value="AGP_Transferase"/>
</dbReference>
<evidence type="ECO:0000256" key="7">
    <source>
        <dbReference type="PIRSR" id="PIRSR000706-1"/>
    </source>
</evidence>
<dbReference type="CDD" id="cd05150">
    <property type="entry name" value="APH"/>
    <property type="match status" value="1"/>
</dbReference>
<dbReference type="PIRSF" id="PIRSF000706">
    <property type="entry name" value="Kanamycin_kin"/>
    <property type="match status" value="1"/>
</dbReference>
<dbReference type="InterPro" id="IPR024165">
    <property type="entry name" value="Kan/Strep_kinase"/>
</dbReference>
<dbReference type="PANTHER" id="PTHR21310:SF41">
    <property type="entry name" value="3'-PHOSPHOTRANSFERASE, PUTATIVE-RELATED"/>
    <property type="match status" value="1"/>
</dbReference>
<dbReference type="GO" id="GO:0016301">
    <property type="term" value="F:kinase activity"/>
    <property type="evidence" value="ECO:0007669"/>
    <property type="project" value="UniProtKB-KW"/>
</dbReference>
<dbReference type="GO" id="GO:0046677">
    <property type="term" value="P:response to antibiotic"/>
    <property type="evidence" value="ECO:0007669"/>
    <property type="project" value="UniProtKB-KW"/>
</dbReference>
<sequence length="240" mass="25650">MALGPPHPRPGLTRAATLGGVWEPVTTGRSGAAVSRRPGVYRKQSADPRIDLVGEGERLTWLRRHGIPAPEVLDCRPGLLVTAEVPGRSAAEPWPADLRPRVVDALAGLARALHALPAADCPFNRTLAVTIPAALAADPGPGEREVLAARPGPEDTVVCHGDLCVPNVLLDPDTCRVTGVVDAGRLGVADRWADLAVATRSLTSPMNPQYGPWAAARFLDRYGVEPDPVRTRFYRLLDRL</sequence>
<comment type="similarity">
    <text evidence="1">Belongs to the aminoglycoside phosphotransferase family.</text>
</comment>
<feature type="domain" description="Aminoglycoside phosphotransferase" evidence="9">
    <location>
        <begin position="42"/>
        <end position="233"/>
    </location>
</feature>
<reference evidence="10" key="1">
    <citation type="submission" date="2021-01" db="EMBL/GenBank/DDBJ databases">
        <title>Whole genome shotgun sequence of Spirilliplanes yamanashiensis NBRC 15828.</title>
        <authorList>
            <person name="Komaki H."/>
            <person name="Tamura T."/>
        </authorList>
    </citation>
    <scope>NUCLEOTIDE SEQUENCE</scope>
    <source>
        <strain evidence="10">NBRC 15828</strain>
    </source>
</reference>
<protein>
    <submittedName>
        <fullName evidence="10">Putative streptomycin phosphotransferase</fullName>
    </submittedName>
</protein>
<evidence type="ECO:0000313" key="10">
    <source>
        <dbReference type="EMBL" id="GIJ05520.1"/>
    </source>
</evidence>
<keyword evidence="4" id="KW-0418">Kinase</keyword>
<comment type="caution">
    <text evidence="10">The sequence shown here is derived from an EMBL/GenBank/DDBJ whole genome shotgun (WGS) entry which is preliminary data.</text>
</comment>
<keyword evidence="8" id="KW-0460">Magnesium</keyword>
<organism evidence="10 11">
    <name type="scientific">Spirilliplanes yamanashiensis</name>
    <dbReference type="NCBI Taxonomy" id="42233"/>
    <lineage>
        <taxon>Bacteria</taxon>
        <taxon>Bacillati</taxon>
        <taxon>Actinomycetota</taxon>
        <taxon>Actinomycetes</taxon>
        <taxon>Micromonosporales</taxon>
        <taxon>Micromonosporaceae</taxon>
        <taxon>Spirilliplanes</taxon>
    </lineage>
</organism>
<dbReference type="GO" id="GO:0005524">
    <property type="term" value="F:ATP binding"/>
    <property type="evidence" value="ECO:0007669"/>
    <property type="project" value="UniProtKB-KW"/>
</dbReference>
<keyword evidence="6" id="KW-0046">Antibiotic resistance</keyword>
<dbReference type="Proteomes" id="UP000652013">
    <property type="component" value="Unassembled WGS sequence"/>
</dbReference>
<name>A0A8J4DLW3_9ACTN</name>
<feature type="active site" description="Proton acceptor" evidence="7">
    <location>
        <position position="162"/>
    </location>
</feature>